<feature type="region of interest" description="Disordered" evidence="1">
    <location>
        <begin position="876"/>
        <end position="931"/>
    </location>
</feature>
<feature type="compositionally biased region" description="Basic and acidic residues" evidence="1">
    <location>
        <begin position="84"/>
        <end position="107"/>
    </location>
</feature>
<feature type="compositionally biased region" description="Low complexity" evidence="1">
    <location>
        <begin position="370"/>
        <end position="383"/>
    </location>
</feature>
<dbReference type="InterPro" id="IPR050471">
    <property type="entry name" value="AB_hydrolase"/>
</dbReference>
<feature type="compositionally biased region" description="Low complexity" evidence="1">
    <location>
        <begin position="833"/>
        <end position="846"/>
    </location>
</feature>
<name>A0AAD5UU26_9APHY</name>
<comment type="caution">
    <text evidence="3">The sequence shown here is derived from an EMBL/GenBank/DDBJ whole genome shotgun (WGS) entry which is preliminary data.</text>
</comment>
<evidence type="ECO:0000313" key="3">
    <source>
        <dbReference type="EMBL" id="KAJ3477697.1"/>
    </source>
</evidence>
<dbReference type="AlphaFoldDB" id="A0AAD5UU26"/>
<dbReference type="Gene3D" id="3.40.50.1820">
    <property type="entry name" value="alpha/beta hydrolase"/>
    <property type="match status" value="1"/>
</dbReference>
<feature type="region of interest" description="Disordered" evidence="1">
    <location>
        <begin position="267"/>
        <end position="406"/>
    </location>
</feature>
<organism evidence="3 4">
    <name type="scientific">Meripilus lineatus</name>
    <dbReference type="NCBI Taxonomy" id="2056292"/>
    <lineage>
        <taxon>Eukaryota</taxon>
        <taxon>Fungi</taxon>
        <taxon>Dikarya</taxon>
        <taxon>Basidiomycota</taxon>
        <taxon>Agaricomycotina</taxon>
        <taxon>Agaricomycetes</taxon>
        <taxon>Polyporales</taxon>
        <taxon>Meripilaceae</taxon>
        <taxon>Meripilus</taxon>
    </lineage>
</organism>
<feature type="compositionally biased region" description="Polar residues" evidence="1">
    <location>
        <begin position="468"/>
        <end position="477"/>
    </location>
</feature>
<accession>A0AAD5UU26</accession>
<dbReference type="PANTHER" id="PTHR43433:SF10">
    <property type="entry name" value="AB HYDROLASE-1 DOMAIN-CONTAINING PROTEIN"/>
    <property type="match status" value="1"/>
</dbReference>
<dbReference type="Proteomes" id="UP001212997">
    <property type="component" value="Unassembled WGS sequence"/>
</dbReference>
<proteinExistence type="predicted"/>
<feature type="compositionally biased region" description="Basic residues" evidence="1">
    <location>
        <begin position="285"/>
        <end position="298"/>
    </location>
</feature>
<sequence length="1055" mass="114992">MLRRPAKKSSFLSLRREKRSQDSPSPSVSPNPSYPGRRRSGSYSASPSSFHPVDFDSITRSQISRPIQLSNSRPRSSSKSAGNPKDEPILKESPTRAGKERRDDRPPKSVAAEEFIDFPVAGDGVPWPESEDVPTPWSRPRSRTNPSGRQTEHVPFLNRPLKYPLRDSGSSSLSQFDPPPQTPVDDLSFRESVFSIPVMVAAPVAGVETMDALVDGMNGYSADDPYSELGFTSRFKVSKTGYHPLYHPPLPTPPPGVVLGGAIPRKASVRRQGSSSDEESGRFPSSRRPHRHKNHKPASSRTASNSTVTKTSVRQTQPSEETNSLGGSSPEEESVKLVPTPTHPKVVPPSISEIIRNHAPPSQRLRTKPSLSSANSCTHSTSSYTTAPSSFDLEPPDPLPTDEETDIATRSSVDTIAEEVRQTIRNQARSSIISPLPLRLPSSPHIPPSVPHENLRSIPSPKSDGRRNSSLYSYSTVSDQPPLPPLDLSSLTKAPINSPTQTIAQYLRSSRLTSLLKLTRYPHASRETPLTVSMSDLGSPSGVPIIVFLGLGCVRHLMGLYDEMAECLGVRLITIDRWGLGRTDSPRSKSAKGIPEWASVVEEVLDRLNIDQCSIMAHSAGAPYALSFANRFPERIRGDVCLLAPWVGGGEGAGYKWLKYVPNGILKTAQAAEWKVQAWMLGKPPTIAYQGIGFDVKKSPLPSHTPLLSPQRSPSTPIYEESPLQLIAESEPRKSTSSGLFSDYDDLRDFDGRFDSMSTLGRVKSSASQRSRACSEAKRHVSGRKPSKGFLGRLKEGITAHSNTSPDERQASNGSGKKLKALRSMGSLKGRPSTSQSLSSKRSVSSHAPSLPLPHRRPTEVGLGLDGLEWDRTVRPKSLPGHHGNSINLECASPVDITPDPLPTSPRANGRRSISFGPSRSPPPPVPPLPLSPLPTPDAGISYQAALGNALIAASHAESSKGTHGDLLQILNHDRQPWGFSYAAYPHSVRVWYGDRDERIAEHTVRWLESTMGSDKCQVKVVKGADHALMFKSAVVVEIMEYIAECWQAGKFIYR</sequence>
<feature type="region of interest" description="Disordered" evidence="1">
    <location>
        <begin position="435"/>
        <end position="483"/>
    </location>
</feature>
<evidence type="ECO:0000313" key="4">
    <source>
        <dbReference type="Proteomes" id="UP001212997"/>
    </source>
</evidence>
<feature type="region of interest" description="Disordered" evidence="1">
    <location>
        <begin position="824"/>
        <end position="864"/>
    </location>
</feature>
<dbReference type="EMBL" id="JANAWD010000572">
    <property type="protein sequence ID" value="KAJ3477697.1"/>
    <property type="molecule type" value="Genomic_DNA"/>
</dbReference>
<feature type="compositionally biased region" description="Low complexity" evidence="1">
    <location>
        <begin position="336"/>
        <end position="349"/>
    </location>
</feature>
<evidence type="ECO:0000256" key="1">
    <source>
        <dbReference type="SAM" id="MobiDB-lite"/>
    </source>
</evidence>
<protein>
    <recommendedName>
        <fullName evidence="2">AB hydrolase-1 domain-containing protein</fullName>
    </recommendedName>
</protein>
<gene>
    <name evidence="3" type="ORF">NLI96_g10284</name>
</gene>
<feature type="compositionally biased region" description="Low complexity" evidence="1">
    <location>
        <begin position="70"/>
        <end position="80"/>
    </location>
</feature>
<feature type="region of interest" description="Disordered" evidence="1">
    <location>
        <begin position="761"/>
        <end position="792"/>
    </location>
</feature>
<keyword evidence="4" id="KW-1185">Reference proteome</keyword>
<feature type="domain" description="AB hydrolase-1" evidence="2">
    <location>
        <begin position="561"/>
        <end position="646"/>
    </location>
</feature>
<feature type="compositionally biased region" description="Polar residues" evidence="1">
    <location>
        <begin position="58"/>
        <end position="69"/>
    </location>
</feature>
<dbReference type="InterPro" id="IPR029058">
    <property type="entry name" value="AB_hydrolase_fold"/>
</dbReference>
<dbReference type="PANTHER" id="PTHR43433">
    <property type="entry name" value="HYDROLASE, ALPHA/BETA FOLD FAMILY PROTEIN"/>
    <property type="match status" value="1"/>
</dbReference>
<feature type="compositionally biased region" description="Low complexity" evidence="1">
    <location>
        <begin position="34"/>
        <end position="49"/>
    </location>
</feature>
<feature type="compositionally biased region" description="Pro residues" evidence="1">
    <location>
        <begin position="920"/>
        <end position="931"/>
    </location>
</feature>
<feature type="region of interest" description="Disordered" evidence="1">
    <location>
        <begin position="1"/>
        <end position="184"/>
    </location>
</feature>
<dbReference type="Pfam" id="PF00561">
    <property type="entry name" value="Abhydrolase_1"/>
    <property type="match status" value="1"/>
</dbReference>
<feature type="compositionally biased region" description="Polar residues" evidence="1">
    <location>
        <begin position="299"/>
        <end position="327"/>
    </location>
</feature>
<dbReference type="SUPFAM" id="SSF53474">
    <property type="entry name" value="alpha/beta-Hydrolases"/>
    <property type="match status" value="1"/>
</dbReference>
<reference evidence="3" key="1">
    <citation type="submission" date="2022-07" db="EMBL/GenBank/DDBJ databases">
        <title>Genome Sequence of Physisporinus lineatus.</title>
        <authorList>
            <person name="Buettner E."/>
        </authorList>
    </citation>
    <scope>NUCLEOTIDE SEQUENCE</scope>
    <source>
        <strain evidence="3">VT162</strain>
    </source>
</reference>
<dbReference type="InterPro" id="IPR000073">
    <property type="entry name" value="AB_hydrolase_1"/>
</dbReference>
<evidence type="ECO:0000259" key="2">
    <source>
        <dbReference type="Pfam" id="PF00561"/>
    </source>
</evidence>